<dbReference type="Gene3D" id="3.40.50.300">
    <property type="entry name" value="P-loop containing nucleotide triphosphate hydrolases"/>
    <property type="match status" value="1"/>
</dbReference>
<dbReference type="InterPro" id="IPR011646">
    <property type="entry name" value="KAP_P-loop"/>
</dbReference>
<accession>A0ABW5ZZS4</accession>
<comment type="caution">
    <text evidence="2">The sequence shown here is derived from an EMBL/GenBank/DDBJ whole genome shotgun (WGS) entry which is preliminary data.</text>
</comment>
<dbReference type="InterPro" id="IPR052754">
    <property type="entry name" value="NTPase_KAP_P-loop"/>
</dbReference>
<organism evidence="2 3">
    <name type="scientific">Terrimonas rubra</name>
    <dbReference type="NCBI Taxonomy" id="1035890"/>
    <lineage>
        <taxon>Bacteria</taxon>
        <taxon>Pseudomonadati</taxon>
        <taxon>Bacteroidota</taxon>
        <taxon>Chitinophagia</taxon>
        <taxon>Chitinophagales</taxon>
        <taxon>Chitinophagaceae</taxon>
        <taxon>Terrimonas</taxon>
    </lineage>
</organism>
<dbReference type="InterPro" id="IPR027417">
    <property type="entry name" value="P-loop_NTPase"/>
</dbReference>
<evidence type="ECO:0000313" key="2">
    <source>
        <dbReference type="EMBL" id="MFD2918487.1"/>
    </source>
</evidence>
<evidence type="ECO:0000259" key="1">
    <source>
        <dbReference type="Pfam" id="PF07693"/>
    </source>
</evidence>
<dbReference type="PANTHER" id="PTHR22674">
    <property type="entry name" value="NTPASE, KAP FAMILY P-LOOP DOMAIN-CONTAINING 1"/>
    <property type="match status" value="1"/>
</dbReference>
<dbReference type="Proteomes" id="UP001597511">
    <property type="component" value="Unassembled WGS sequence"/>
</dbReference>
<dbReference type="PANTHER" id="PTHR22674:SF6">
    <property type="entry name" value="NTPASE KAP FAMILY P-LOOP DOMAIN-CONTAINING PROTEIN 1"/>
    <property type="match status" value="1"/>
</dbReference>
<protein>
    <submittedName>
        <fullName evidence="2">P-loop NTPase fold protein</fullName>
    </submittedName>
</protein>
<name>A0ABW5ZZS4_9BACT</name>
<reference evidence="3" key="1">
    <citation type="journal article" date="2019" name="Int. J. Syst. Evol. Microbiol.">
        <title>The Global Catalogue of Microorganisms (GCM) 10K type strain sequencing project: providing services to taxonomists for standard genome sequencing and annotation.</title>
        <authorList>
            <consortium name="The Broad Institute Genomics Platform"/>
            <consortium name="The Broad Institute Genome Sequencing Center for Infectious Disease"/>
            <person name="Wu L."/>
            <person name="Ma J."/>
        </authorList>
    </citation>
    <scope>NUCLEOTIDE SEQUENCE [LARGE SCALE GENOMIC DNA]</scope>
    <source>
        <strain evidence="3">KCTC 23299</strain>
    </source>
</reference>
<proteinExistence type="predicted"/>
<dbReference type="Pfam" id="PF07693">
    <property type="entry name" value="KAP_NTPase"/>
    <property type="match status" value="1"/>
</dbReference>
<gene>
    <name evidence="2" type="ORF">ACFS6H_02125</name>
</gene>
<feature type="domain" description="KAP NTPase" evidence="1">
    <location>
        <begin position="23"/>
        <end position="323"/>
    </location>
</feature>
<sequence>MNIKSPKIDVDNNNPFLNCKLSRQKYANIIVKLIESYPSGFVLALNNKWGTGKTTFIQMLQRKLELDFFPTIYFNAWEQDNETNPLNIFIGEFIELFGKKDSKKIHNLIKSAAIIVKSALPALIKGVFGKFIGDKTTSEIAEAVSKGAGDVFKNEVDAYLDRKKAIATFREDLTSFVTELSNEKPLVIFIDELDRCRPDYAVLVLEQIKHLFTIPNIIFVLSIDKIQLSNAIKGYYGSDNIDTEDYLKRFIDIEYSLPEPEFNVYYQFLLEHYKIYEIISQKGFHRPDDTHRTMHLIVEILMHNNIGKLTLRQQERFFAHLTISLSLLEPNQIINTNFFTFLTFLKFFNPVFFKGLRDKTISFESYQEHFLLEFNFETRTRSQYKHPLSLLEFTLGVAYHEFTKATNNDKLFKYNEKLNEVEILFNSKISKLPDNQCWELIKSISENQKNNLTRIFELIEMGDMFD</sequence>
<dbReference type="RefSeq" id="WP_386094705.1">
    <property type="nucleotide sequence ID" value="NZ_JBHUOZ010000001.1"/>
</dbReference>
<dbReference type="SUPFAM" id="SSF52540">
    <property type="entry name" value="P-loop containing nucleoside triphosphate hydrolases"/>
    <property type="match status" value="1"/>
</dbReference>
<dbReference type="EMBL" id="JBHUOZ010000001">
    <property type="protein sequence ID" value="MFD2918487.1"/>
    <property type="molecule type" value="Genomic_DNA"/>
</dbReference>
<keyword evidence="3" id="KW-1185">Reference proteome</keyword>
<evidence type="ECO:0000313" key="3">
    <source>
        <dbReference type="Proteomes" id="UP001597511"/>
    </source>
</evidence>